<sequence length="65" mass="7913">LIELTFLGPCVYTEYLFYNSNNIKLIYNFQLFIIKIFPKFRNFTSIKFRKPGNSRNSEFYFLNIL</sequence>
<evidence type="ECO:0000313" key="1">
    <source>
        <dbReference type="EMBL" id="OWK96906.1"/>
    </source>
</evidence>
<evidence type="ECO:0000313" key="2">
    <source>
        <dbReference type="Proteomes" id="UP000197587"/>
    </source>
</evidence>
<organism evidence="1 2">
    <name type="scientific">Kaistella haifensis DSM 19056</name>
    <dbReference type="NCBI Taxonomy" id="1450526"/>
    <lineage>
        <taxon>Bacteria</taxon>
        <taxon>Pseudomonadati</taxon>
        <taxon>Bacteroidota</taxon>
        <taxon>Flavobacteriia</taxon>
        <taxon>Flavobacteriales</taxon>
        <taxon>Weeksellaceae</taxon>
        <taxon>Chryseobacterium group</taxon>
        <taxon>Kaistella</taxon>
    </lineage>
</organism>
<proteinExistence type="predicted"/>
<protein>
    <submittedName>
        <fullName evidence="1">Uncharacterized protein</fullName>
    </submittedName>
</protein>
<accession>A0A246B6B5</accession>
<dbReference type="AlphaFoldDB" id="A0A246B6B5"/>
<keyword evidence="2" id="KW-1185">Reference proteome</keyword>
<reference evidence="1 2" key="1">
    <citation type="submission" date="2017-05" db="EMBL/GenBank/DDBJ databases">
        <title>Genome of Chryseobacterium haifense.</title>
        <authorList>
            <person name="Newman J.D."/>
        </authorList>
    </citation>
    <scope>NUCLEOTIDE SEQUENCE [LARGE SCALE GENOMIC DNA]</scope>
    <source>
        <strain evidence="1 2">DSM 19056</strain>
    </source>
</reference>
<comment type="caution">
    <text evidence="1">The sequence shown here is derived from an EMBL/GenBank/DDBJ whole genome shotgun (WGS) entry which is preliminary data.</text>
</comment>
<name>A0A246B6B5_9FLAO</name>
<dbReference type="EMBL" id="JASZ02000095">
    <property type="protein sequence ID" value="OWK96906.1"/>
    <property type="molecule type" value="Genomic_DNA"/>
</dbReference>
<feature type="non-terminal residue" evidence="1">
    <location>
        <position position="1"/>
    </location>
</feature>
<gene>
    <name evidence="1" type="ORF">AP75_14070</name>
</gene>
<dbReference type="Proteomes" id="UP000197587">
    <property type="component" value="Unassembled WGS sequence"/>
</dbReference>